<dbReference type="WBParaSite" id="PgR017X_g074_t05">
    <property type="protein sequence ID" value="PgR017X_g074_t05"/>
    <property type="gene ID" value="PgR017X_g074"/>
</dbReference>
<dbReference type="InterPro" id="IPR017452">
    <property type="entry name" value="GPCR_Rhodpsn_7TM"/>
</dbReference>
<dbReference type="PROSITE" id="PS00237">
    <property type="entry name" value="G_PROTEIN_RECEP_F1_1"/>
    <property type="match status" value="1"/>
</dbReference>
<dbReference type="PANTHER" id="PTHR46895">
    <property type="entry name" value="PROTEIN CBG20548-RELATED"/>
    <property type="match status" value="1"/>
</dbReference>
<dbReference type="PANTHER" id="PTHR46895:SF1">
    <property type="entry name" value="G-PROTEIN COUPLED RECEPTORS FAMILY 1 PROFILE DOMAIN-CONTAINING PROTEIN"/>
    <property type="match status" value="1"/>
</dbReference>
<name>A0A915AX42_PARUN</name>
<evidence type="ECO:0000256" key="2">
    <source>
        <dbReference type="ARBA" id="ARBA00022692"/>
    </source>
</evidence>
<evidence type="ECO:0000256" key="6">
    <source>
        <dbReference type="SAM" id="Phobius"/>
    </source>
</evidence>
<keyword evidence="5" id="KW-0807">Transducer</keyword>
<dbReference type="Proteomes" id="UP000887569">
    <property type="component" value="Unplaced"/>
</dbReference>
<dbReference type="PRINTS" id="PR00237">
    <property type="entry name" value="GPCRRHODOPSN"/>
</dbReference>
<feature type="transmembrane region" description="Helical" evidence="6">
    <location>
        <begin position="103"/>
        <end position="121"/>
    </location>
</feature>
<dbReference type="PROSITE" id="PS50262">
    <property type="entry name" value="G_PROTEIN_RECEP_F1_2"/>
    <property type="match status" value="1"/>
</dbReference>
<feature type="transmembrane region" description="Helical" evidence="6">
    <location>
        <begin position="59"/>
        <end position="83"/>
    </location>
</feature>
<evidence type="ECO:0000313" key="10">
    <source>
        <dbReference type="WBParaSite" id="PgR017X_g074_t05"/>
    </source>
</evidence>
<feature type="transmembrane region" description="Helical" evidence="6">
    <location>
        <begin position="207"/>
        <end position="231"/>
    </location>
</feature>
<dbReference type="WBParaSite" id="PgR017X_g074_t01">
    <property type="protein sequence ID" value="PgR017X_g074_t01"/>
    <property type="gene ID" value="PgR017X_g074"/>
</dbReference>
<keyword evidence="5" id="KW-0297">G-protein coupled receptor</keyword>
<feature type="transmembrane region" description="Helical" evidence="6">
    <location>
        <begin position="142"/>
        <end position="160"/>
    </location>
</feature>
<dbReference type="GO" id="GO:0004930">
    <property type="term" value="F:G protein-coupled receptor activity"/>
    <property type="evidence" value="ECO:0007669"/>
    <property type="project" value="UniProtKB-KW"/>
</dbReference>
<keyword evidence="4 6" id="KW-0472">Membrane</keyword>
<comment type="similarity">
    <text evidence="5">Belongs to the G-protein coupled receptor 1 family.</text>
</comment>
<feature type="transmembrane region" description="Helical" evidence="6">
    <location>
        <begin position="314"/>
        <end position="338"/>
    </location>
</feature>
<proteinExistence type="inferred from homology"/>
<dbReference type="SUPFAM" id="SSF81321">
    <property type="entry name" value="Family A G protein-coupled receptor-like"/>
    <property type="match status" value="1"/>
</dbReference>
<keyword evidence="5" id="KW-0675">Receptor</keyword>
<evidence type="ECO:0000256" key="4">
    <source>
        <dbReference type="ARBA" id="ARBA00023136"/>
    </source>
</evidence>
<accession>A0A915AX42</accession>
<sequence>MSVAICMNESQLLLTSSHLDDIIQRYVFPAQFILGVTGNCINLIVLLSKGMRSETNSLLSAMAFADLSLLLCMLPHSIASFGFAYRSYFFRYFYYITKRQLNAMANLFSAAATWLVLAVSIERFIGIRSPMHARLQWKDGRVMPLIVVIFLGAFFVTFYHHVAYKCNVYVVCNGSQLRGSVMPVEYNWTGNELYGTFVAKYVHYGKYVQLITVVLMPIIAVAFLNVSLICIMRNRDVVERNCKSSAKLDDKLNRSNSETLTLRNHGDASVLQRQERKVTATVLAIVTCFTVTHAPSLIPFVWETLGISTYNPRPFLATVSIVNSLVITGKVLNFVLFCSSSVHFRKRLIAMLLSQVMRQQKKYSNVSTSHLRYSLTTHIPLTNARSSKPLQTQHSIGTQSAHH</sequence>
<dbReference type="AlphaFoldDB" id="A0A915AX42"/>
<evidence type="ECO:0000259" key="7">
    <source>
        <dbReference type="PROSITE" id="PS50262"/>
    </source>
</evidence>
<evidence type="ECO:0000256" key="1">
    <source>
        <dbReference type="ARBA" id="ARBA00004370"/>
    </source>
</evidence>
<reference evidence="9 10" key="1">
    <citation type="submission" date="2022-11" db="UniProtKB">
        <authorList>
            <consortium name="WormBaseParasite"/>
        </authorList>
    </citation>
    <scope>IDENTIFICATION</scope>
</reference>
<evidence type="ECO:0000256" key="3">
    <source>
        <dbReference type="ARBA" id="ARBA00022989"/>
    </source>
</evidence>
<comment type="subcellular location">
    <subcellularLocation>
        <location evidence="1">Membrane</location>
    </subcellularLocation>
</comment>
<dbReference type="GO" id="GO:0016020">
    <property type="term" value="C:membrane"/>
    <property type="evidence" value="ECO:0007669"/>
    <property type="project" value="UniProtKB-SubCell"/>
</dbReference>
<dbReference type="Gene3D" id="1.20.1070.10">
    <property type="entry name" value="Rhodopsin 7-helix transmembrane proteins"/>
    <property type="match status" value="1"/>
</dbReference>
<evidence type="ECO:0000256" key="5">
    <source>
        <dbReference type="RuleBase" id="RU000688"/>
    </source>
</evidence>
<dbReference type="Pfam" id="PF00001">
    <property type="entry name" value="7tm_1"/>
    <property type="match status" value="1"/>
</dbReference>
<protein>
    <submittedName>
        <fullName evidence="9 10">G-protein coupled receptors family 1 profile domain-containing protein</fullName>
    </submittedName>
</protein>
<evidence type="ECO:0000313" key="8">
    <source>
        <dbReference type="Proteomes" id="UP000887569"/>
    </source>
</evidence>
<feature type="transmembrane region" description="Helical" evidence="6">
    <location>
        <begin position="282"/>
        <end position="302"/>
    </location>
</feature>
<organism evidence="8 10">
    <name type="scientific">Parascaris univalens</name>
    <name type="common">Nematode worm</name>
    <dbReference type="NCBI Taxonomy" id="6257"/>
    <lineage>
        <taxon>Eukaryota</taxon>
        <taxon>Metazoa</taxon>
        <taxon>Ecdysozoa</taxon>
        <taxon>Nematoda</taxon>
        <taxon>Chromadorea</taxon>
        <taxon>Rhabditida</taxon>
        <taxon>Spirurina</taxon>
        <taxon>Ascaridomorpha</taxon>
        <taxon>Ascaridoidea</taxon>
        <taxon>Ascarididae</taxon>
        <taxon>Parascaris</taxon>
    </lineage>
</organism>
<dbReference type="CDD" id="cd14978">
    <property type="entry name" value="7tmA_FMRFamide_R-like"/>
    <property type="match status" value="1"/>
</dbReference>
<feature type="domain" description="G-protein coupled receptors family 1 profile" evidence="7">
    <location>
        <begin position="38"/>
        <end position="337"/>
    </location>
</feature>
<feature type="transmembrane region" description="Helical" evidence="6">
    <location>
        <begin position="26"/>
        <end position="47"/>
    </location>
</feature>
<keyword evidence="3 6" id="KW-1133">Transmembrane helix</keyword>
<evidence type="ECO:0000313" key="9">
    <source>
        <dbReference type="WBParaSite" id="PgR017X_g074_t01"/>
    </source>
</evidence>
<keyword evidence="2 5" id="KW-0812">Transmembrane</keyword>
<dbReference type="InterPro" id="IPR000276">
    <property type="entry name" value="GPCR_Rhodpsn"/>
</dbReference>
<keyword evidence="8" id="KW-1185">Reference proteome</keyword>